<dbReference type="Proteomes" id="UP000092671">
    <property type="component" value="Unassembled WGS sequence"/>
</dbReference>
<keyword evidence="1" id="KW-0472">Membrane</keyword>
<evidence type="ECO:0000313" key="2">
    <source>
        <dbReference type="EMBL" id="OBX51699.1"/>
    </source>
</evidence>
<feature type="transmembrane region" description="Helical" evidence="1">
    <location>
        <begin position="23"/>
        <end position="40"/>
    </location>
</feature>
<reference evidence="2 3" key="1">
    <citation type="submission" date="2016-06" db="EMBL/GenBank/DDBJ databases">
        <title>Draft genome of Moraxella nonliquefaciens CCUG 60284.</title>
        <authorList>
            <person name="Salva-Serra F."/>
            <person name="Engstrom-Jakobsson H."/>
            <person name="Thorell K."/>
            <person name="Gonzales-Siles L."/>
            <person name="Karlsson R."/>
            <person name="Boulund F."/>
            <person name="Engstrand L."/>
            <person name="Kristiansson E."/>
            <person name="Moore E."/>
        </authorList>
    </citation>
    <scope>NUCLEOTIDE SEQUENCE [LARGE SCALE GENOMIC DNA]</scope>
    <source>
        <strain evidence="2 3">CCUG 60284</strain>
    </source>
</reference>
<feature type="transmembrane region" description="Helical" evidence="1">
    <location>
        <begin position="52"/>
        <end position="74"/>
    </location>
</feature>
<accession>A0A1B8PL66</accession>
<dbReference type="AlphaFoldDB" id="A0A1B8PL66"/>
<dbReference type="SUPFAM" id="SSF57987">
    <property type="entry name" value="Inovirus (filamentous phage) major coat protein"/>
    <property type="match status" value="1"/>
</dbReference>
<organism evidence="2 3">
    <name type="scientific">Moraxella nonliquefaciens</name>
    <dbReference type="NCBI Taxonomy" id="478"/>
    <lineage>
        <taxon>Bacteria</taxon>
        <taxon>Pseudomonadati</taxon>
        <taxon>Pseudomonadota</taxon>
        <taxon>Gammaproteobacteria</taxon>
        <taxon>Moraxellales</taxon>
        <taxon>Moraxellaceae</taxon>
        <taxon>Moraxella</taxon>
    </lineage>
</organism>
<gene>
    <name evidence="2" type="ORF">A9Z60_06775</name>
</gene>
<evidence type="ECO:0000256" key="1">
    <source>
        <dbReference type="SAM" id="Phobius"/>
    </source>
</evidence>
<sequence>MSDVQKAVIIQPKSKLDVYKDKFGRYALVTGVAMSAGIANANTPTAPDLTPIVTMITGLASVVGSIGMAVLTVYATAKVFKWVKTAF</sequence>
<protein>
    <submittedName>
        <fullName evidence="2">Uncharacterized protein</fullName>
    </submittedName>
</protein>
<dbReference type="Pfam" id="PF05356">
    <property type="entry name" value="Phage_Coat_B"/>
    <property type="match status" value="1"/>
</dbReference>
<name>A0A1B8PL66_MORNO</name>
<comment type="caution">
    <text evidence="2">The sequence shown here is derived from an EMBL/GenBank/DDBJ whole genome shotgun (WGS) entry which is preliminary data.</text>
</comment>
<dbReference type="EMBL" id="LZDN01000004">
    <property type="protein sequence ID" value="OBX51699.1"/>
    <property type="molecule type" value="Genomic_DNA"/>
</dbReference>
<dbReference type="InterPro" id="IPR008020">
    <property type="entry name" value="G8P"/>
</dbReference>
<proteinExistence type="predicted"/>
<evidence type="ECO:0000313" key="3">
    <source>
        <dbReference type="Proteomes" id="UP000092671"/>
    </source>
</evidence>
<keyword evidence="1" id="KW-1133">Transmembrane helix</keyword>
<dbReference type="RefSeq" id="WP_066892308.1">
    <property type="nucleotide sequence ID" value="NZ_LZDN01000004.1"/>
</dbReference>
<keyword evidence="1" id="KW-0812">Transmembrane</keyword>